<dbReference type="Pfam" id="PF08245">
    <property type="entry name" value="Mur_ligase_M"/>
    <property type="match status" value="1"/>
</dbReference>
<dbReference type="PANTHER" id="PTHR23135">
    <property type="entry name" value="MUR LIGASE FAMILY MEMBER"/>
    <property type="match status" value="1"/>
</dbReference>
<dbReference type="GO" id="GO:0005524">
    <property type="term" value="F:ATP binding"/>
    <property type="evidence" value="ECO:0007669"/>
    <property type="project" value="InterPro"/>
</dbReference>
<dbReference type="SUPFAM" id="SSF53244">
    <property type="entry name" value="MurD-like peptide ligases, peptide-binding domain"/>
    <property type="match status" value="1"/>
</dbReference>
<dbReference type="SUPFAM" id="SSF63418">
    <property type="entry name" value="MurE/MurF N-terminal domain"/>
    <property type="match status" value="1"/>
</dbReference>
<dbReference type="InterPro" id="IPR036615">
    <property type="entry name" value="Mur_ligase_C_dom_sf"/>
</dbReference>
<feature type="domain" description="Mur ligase N-terminal catalytic" evidence="2">
    <location>
        <begin position="258"/>
        <end position="335"/>
    </location>
</feature>
<dbReference type="InterPro" id="IPR036565">
    <property type="entry name" value="Mur-like_cat_sf"/>
</dbReference>
<feature type="compositionally biased region" description="Acidic residues" evidence="1">
    <location>
        <begin position="61"/>
        <end position="70"/>
    </location>
</feature>
<feature type="domain" description="Mur ligase central" evidence="3">
    <location>
        <begin position="347"/>
        <end position="468"/>
    </location>
</feature>
<dbReference type="Pfam" id="PF01225">
    <property type="entry name" value="Mur_ligase"/>
    <property type="match status" value="1"/>
</dbReference>
<comment type="caution">
    <text evidence="4">The sequence shown here is derived from an EMBL/GenBank/DDBJ whole genome shotgun (WGS) entry which is preliminary data.</text>
</comment>
<organism evidence="4 5">
    <name type="scientific">Papaver nudicaule</name>
    <name type="common">Iceland poppy</name>
    <dbReference type="NCBI Taxonomy" id="74823"/>
    <lineage>
        <taxon>Eukaryota</taxon>
        <taxon>Viridiplantae</taxon>
        <taxon>Streptophyta</taxon>
        <taxon>Embryophyta</taxon>
        <taxon>Tracheophyta</taxon>
        <taxon>Spermatophyta</taxon>
        <taxon>Magnoliopsida</taxon>
        <taxon>Ranunculales</taxon>
        <taxon>Papaveraceae</taxon>
        <taxon>Papaveroideae</taxon>
        <taxon>Papaver</taxon>
    </lineage>
</organism>
<evidence type="ECO:0000259" key="2">
    <source>
        <dbReference type="Pfam" id="PF01225"/>
    </source>
</evidence>
<dbReference type="EMBL" id="JAJJMA010047575">
    <property type="protein sequence ID" value="MCL7025651.1"/>
    <property type="molecule type" value="Genomic_DNA"/>
</dbReference>
<dbReference type="AlphaFoldDB" id="A0AA41RWC8"/>
<gene>
    <name evidence="4" type="ORF">MKW94_019400</name>
</gene>
<dbReference type="InterPro" id="IPR000713">
    <property type="entry name" value="Mur_ligase_N"/>
</dbReference>
<dbReference type="Gene3D" id="3.40.1190.10">
    <property type="entry name" value="Mur-like, catalytic domain"/>
    <property type="match status" value="1"/>
</dbReference>
<dbReference type="InterPro" id="IPR013221">
    <property type="entry name" value="Mur_ligase_cen"/>
</dbReference>
<feature type="region of interest" description="Disordered" evidence="1">
    <location>
        <begin position="48"/>
        <end position="76"/>
    </location>
</feature>
<evidence type="ECO:0000313" key="5">
    <source>
        <dbReference type="Proteomes" id="UP001177140"/>
    </source>
</evidence>
<dbReference type="Proteomes" id="UP001177140">
    <property type="component" value="Unassembled WGS sequence"/>
</dbReference>
<evidence type="ECO:0000256" key="1">
    <source>
        <dbReference type="SAM" id="MobiDB-lite"/>
    </source>
</evidence>
<evidence type="ECO:0000259" key="3">
    <source>
        <dbReference type="Pfam" id="PF08245"/>
    </source>
</evidence>
<proteinExistence type="predicted"/>
<protein>
    <submittedName>
        <fullName evidence="4">Uncharacterized protein</fullName>
    </submittedName>
</protein>
<name>A0AA41RWC8_PAPNU</name>
<reference evidence="4" key="1">
    <citation type="submission" date="2022-03" db="EMBL/GenBank/DDBJ databases">
        <title>A functionally conserved STORR gene fusion in Papaver species that diverged 16.8 million years ago.</title>
        <authorList>
            <person name="Catania T."/>
        </authorList>
    </citation>
    <scope>NUCLEOTIDE SEQUENCE</scope>
    <source>
        <strain evidence="4">S-191538</strain>
    </source>
</reference>
<dbReference type="Gene3D" id="3.40.1390.10">
    <property type="entry name" value="MurE/MurF, N-terminal domain"/>
    <property type="match status" value="1"/>
</dbReference>
<accession>A0AA41RWC8</accession>
<evidence type="ECO:0000313" key="4">
    <source>
        <dbReference type="EMBL" id="MCL7025651.1"/>
    </source>
</evidence>
<dbReference type="PANTHER" id="PTHR23135:SF4">
    <property type="entry name" value="UDP-N-ACETYLMURAMOYL-L-ALANYL-D-GLUTAMATE--2,6-DIAMINOPIMELATE LIGASE MURE HOMOLOG, CHLOROPLASTIC"/>
    <property type="match status" value="1"/>
</dbReference>
<dbReference type="GO" id="GO:0016881">
    <property type="term" value="F:acid-amino acid ligase activity"/>
    <property type="evidence" value="ECO:0007669"/>
    <property type="project" value="InterPro"/>
</dbReference>
<dbReference type="SUPFAM" id="SSF53623">
    <property type="entry name" value="MurD-like peptide ligases, catalytic domain"/>
    <property type="match status" value="1"/>
</dbReference>
<sequence>MAIPSLSLPNFSPKTSISSFLTKTQTPKFHFKPSSPFLQFKNHIKSTRPIRAANNGYPMPSEDDPPEAPEDDGHGVSKFQQIHRQAAKARKLQEEQFLKDQATFLSAIDDVEDAPDTPEKETDGGDDIFSEIDKAMSLKRKEFVKQGLLKPNPKKDKGAGESVPVVDELSAEEVVDLDEIQELQGLKTVLSENPGDDTELDEVNGTHNTIQTFDDMDFDNYGKTKPRILEPKFKMSLAELLDESKVVPLSVYGNLEIEITGVAHDSREVCSGDLFVCCVGMKTDGHLFLSEADKRGAVAVVASKEIDIDETLGCKALVIVDDTNAVLAALAASFYGSPSKKMSVIGVTGTNGKTTTSYLVKGVYEAMGLRTGMLSTVAYYVHGDNKLESPNTTPDAVLVQKMMAKMLHNGAETVVMEASSHGLSLGRCDEVDFDIAVFTNLTRDHMDFHQTEEEYRDAKAKLFAKMVDPDRHRKINDYYPPLPNGHRLFLHDIRRVAVRAAVAMGEEGDMVVVAGKGHESFQIEGEKKEFFDDREECREALQYVDELHQAGIDTSEFPWRLPESH</sequence>
<keyword evidence="5" id="KW-1185">Reference proteome</keyword>
<dbReference type="InterPro" id="IPR035911">
    <property type="entry name" value="MurE/MurF_N"/>
</dbReference>